<sequence>MDLTAESLLAELHAVADPVAHPNRHYPGTGGVLGVRMGTLFDVAKRYTDLPITEVETLLEEPAYEPRIAAFCVLDFAVRGPRTTEADREACYRTYLARHDRIDAWDMVDRAAPRVVGGYLRHRSRAPLFELAGSDDPLRRRTAITAPLAYTRPADPEGIADLIRLAEVLAADPDPVVSKPVGTALKHAGAADPAAVTAFLARMGDRLPAPVRRAARSKLPGDPAPR</sequence>
<evidence type="ECO:0000313" key="2">
    <source>
        <dbReference type="Proteomes" id="UP000757540"/>
    </source>
</evidence>
<name>A0ABX2A3M5_9MICO</name>
<dbReference type="InterPro" id="IPR016024">
    <property type="entry name" value="ARM-type_fold"/>
</dbReference>
<evidence type="ECO:0000313" key="1">
    <source>
        <dbReference type="EMBL" id="NOV97454.1"/>
    </source>
</evidence>
<organism evidence="1 2">
    <name type="scientific">Isoptericola halotolerans</name>
    <dbReference type="NCBI Taxonomy" id="300560"/>
    <lineage>
        <taxon>Bacteria</taxon>
        <taxon>Bacillati</taxon>
        <taxon>Actinomycetota</taxon>
        <taxon>Actinomycetes</taxon>
        <taxon>Micrococcales</taxon>
        <taxon>Promicromonosporaceae</taxon>
        <taxon>Isoptericola</taxon>
    </lineage>
</organism>
<proteinExistence type="predicted"/>
<dbReference type="CDD" id="cd06561">
    <property type="entry name" value="AlkD_like"/>
    <property type="match status" value="1"/>
</dbReference>
<keyword evidence="2" id="KW-1185">Reference proteome</keyword>
<reference evidence="1 2" key="1">
    <citation type="submission" date="2020-05" db="EMBL/GenBank/DDBJ databases">
        <title>Genomic Encyclopedia of Type Strains, Phase III (KMG-III): the genomes of soil and plant-associated and newly described type strains.</title>
        <authorList>
            <person name="Whitman W."/>
        </authorList>
    </citation>
    <scope>NUCLEOTIDE SEQUENCE [LARGE SCALE GENOMIC DNA]</scope>
    <source>
        <strain evidence="1 2">KCTC 19046</strain>
    </source>
</reference>
<dbReference type="Gene3D" id="1.25.10.90">
    <property type="match status" value="1"/>
</dbReference>
<comment type="caution">
    <text evidence="1">The sequence shown here is derived from an EMBL/GenBank/DDBJ whole genome shotgun (WGS) entry which is preliminary data.</text>
</comment>
<accession>A0ABX2A3M5</accession>
<evidence type="ECO:0008006" key="3">
    <source>
        <dbReference type="Google" id="ProtNLM"/>
    </source>
</evidence>
<dbReference type="Proteomes" id="UP000757540">
    <property type="component" value="Unassembled WGS sequence"/>
</dbReference>
<dbReference type="EMBL" id="JABEZU010000002">
    <property type="protein sequence ID" value="NOV97454.1"/>
    <property type="molecule type" value="Genomic_DNA"/>
</dbReference>
<protein>
    <recommendedName>
        <fullName evidence="3">DNA alkylation repair enzyme</fullName>
    </recommendedName>
</protein>
<gene>
    <name evidence="1" type="ORF">HDG69_002029</name>
</gene>
<dbReference type="RefSeq" id="WP_171783664.1">
    <property type="nucleotide sequence ID" value="NZ_BAAAML010000006.1"/>
</dbReference>
<dbReference type="Pfam" id="PF08713">
    <property type="entry name" value="DNA_alkylation"/>
    <property type="match status" value="1"/>
</dbReference>
<dbReference type="SUPFAM" id="SSF48371">
    <property type="entry name" value="ARM repeat"/>
    <property type="match status" value="1"/>
</dbReference>
<dbReference type="InterPro" id="IPR014825">
    <property type="entry name" value="DNA_alkylation"/>
</dbReference>